<keyword evidence="16" id="KW-0594">Phospholipid biosynthesis</keyword>
<keyword evidence="11 18" id="KW-0812">Transmembrane</keyword>
<keyword evidence="22" id="KW-1185">Reference proteome</keyword>
<protein>
    <recommendedName>
        <fullName evidence="7 18">Phosphatidate cytidylyltransferase</fullName>
        <ecNumber evidence="6 18">2.7.7.41</ecNumber>
    </recommendedName>
</protein>
<evidence type="ECO:0000256" key="6">
    <source>
        <dbReference type="ARBA" id="ARBA00012487"/>
    </source>
</evidence>
<dbReference type="PANTHER" id="PTHR46382">
    <property type="entry name" value="PHOSPHATIDATE CYTIDYLYLTRANSFERASE"/>
    <property type="match status" value="1"/>
</dbReference>
<dbReference type="InterPro" id="IPR000374">
    <property type="entry name" value="PC_trans"/>
</dbReference>
<evidence type="ECO:0000256" key="3">
    <source>
        <dbReference type="ARBA" id="ARBA00005119"/>
    </source>
</evidence>
<evidence type="ECO:0000256" key="15">
    <source>
        <dbReference type="ARBA" id="ARBA00023136"/>
    </source>
</evidence>
<dbReference type="Pfam" id="PF01148">
    <property type="entry name" value="CTP_transf_1"/>
    <property type="match status" value="1"/>
</dbReference>
<dbReference type="PROSITE" id="PS01315">
    <property type="entry name" value="CDS"/>
    <property type="match status" value="1"/>
</dbReference>
<evidence type="ECO:0000256" key="19">
    <source>
        <dbReference type="SAM" id="MobiDB-lite"/>
    </source>
</evidence>
<dbReference type="PANTHER" id="PTHR46382:SF1">
    <property type="entry name" value="PHOSPHATIDATE CYTIDYLYLTRANSFERASE"/>
    <property type="match status" value="1"/>
</dbReference>
<evidence type="ECO:0000313" key="21">
    <source>
        <dbReference type="EMBL" id="MDT3767909.1"/>
    </source>
</evidence>
<sequence length="288" mass="30037">MNLSTIINPPPTQNKQPLPASGRAGRNLPAAIGVGVTLGAVALAAILVSAHTFMALVCLLVVVALWELAGAFARKDVRIPLIPLWVGGLGMLVCARHLGLGATLAALCMTLLACVVWRLLDHVEGSTLLNEIIASGFVLAYVPLLGACAVLVRDMPLGARAVIVFVLLTVANDLGGWAAGVLMGKHPMAPTVSPKKSWEGFAGSIGLSMIVGAIGFAWLGVGWWWGPVAAVLTTIAATVGDLTESLLKRDLGLKDMSNLLPGHGGVMDRLDSLLMVAPVFYVLMEVML</sequence>
<gene>
    <name evidence="21" type="ORF">QS713_07535</name>
</gene>
<keyword evidence="9" id="KW-0444">Lipid biosynthesis</keyword>
<comment type="catalytic activity">
    <reaction evidence="1 18">
        <text>a 1,2-diacyl-sn-glycero-3-phosphate + CTP + H(+) = a CDP-1,2-diacyl-sn-glycerol + diphosphate</text>
        <dbReference type="Rhea" id="RHEA:16229"/>
        <dbReference type="ChEBI" id="CHEBI:15378"/>
        <dbReference type="ChEBI" id="CHEBI:33019"/>
        <dbReference type="ChEBI" id="CHEBI:37563"/>
        <dbReference type="ChEBI" id="CHEBI:58332"/>
        <dbReference type="ChEBI" id="CHEBI:58608"/>
        <dbReference type="EC" id="2.7.7.41"/>
    </reaction>
</comment>
<comment type="pathway">
    <text evidence="4">Lipid metabolism.</text>
</comment>
<evidence type="ECO:0000256" key="17">
    <source>
        <dbReference type="ARBA" id="ARBA00023264"/>
    </source>
</evidence>
<keyword evidence="14" id="KW-0443">Lipid metabolism</keyword>
<keyword evidence="8" id="KW-1003">Cell membrane</keyword>
<evidence type="ECO:0000256" key="11">
    <source>
        <dbReference type="ARBA" id="ARBA00022692"/>
    </source>
</evidence>
<proteinExistence type="inferred from homology"/>
<evidence type="ECO:0000256" key="13">
    <source>
        <dbReference type="ARBA" id="ARBA00022989"/>
    </source>
</evidence>
<evidence type="ECO:0000256" key="20">
    <source>
        <dbReference type="SAM" id="Phobius"/>
    </source>
</evidence>
<evidence type="ECO:0000256" key="1">
    <source>
        <dbReference type="ARBA" id="ARBA00001698"/>
    </source>
</evidence>
<evidence type="ECO:0000256" key="10">
    <source>
        <dbReference type="ARBA" id="ARBA00022679"/>
    </source>
</evidence>
<keyword evidence="15 20" id="KW-0472">Membrane</keyword>
<feature type="transmembrane region" description="Helical" evidence="20">
    <location>
        <begin position="53"/>
        <end position="72"/>
    </location>
</feature>
<evidence type="ECO:0000256" key="9">
    <source>
        <dbReference type="ARBA" id="ARBA00022516"/>
    </source>
</evidence>
<feature type="transmembrane region" description="Helical" evidence="20">
    <location>
        <begin position="104"/>
        <end position="120"/>
    </location>
</feature>
<feature type="transmembrane region" description="Helical" evidence="20">
    <location>
        <begin position="28"/>
        <end position="47"/>
    </location>
</feature>
<evidence type="ECO:0000256" key="4">
    <source>
        <dbReference type="ARBA" id="ARBA00005189"/>
    </source>
</evidence>
<evidence type="ECO:0000256" key="12">
    <source>
        <dbReference type="ARBA" id="ARBA00022695"/>
    </source>
</evidence>
<feature type="transmembrane region" description="Helical" evidence="20">
    <location>
        <begin position="132"/>
        <end position="152"/>
    </location>
</feature>
<evidence type="ECO:0000256" key="8">
    <source>
        <dbReference type="ARBA" id="ARBA00022475"/>
    </source>
</evidence>
<comment type="similarity">
    <text evidence="5 18">Belongs to the CDS family.</text>
</comment>
<keyword evidence="12 18" id="KW-0548">Nucleotidyltransferase</keyword>
<accession>A0ABU3IC04</accession>
<keyword evidence="17" id="KW-1208">Phospholipid metabolism</keyword>
<comment type="pathway">
    <text evidence="3 18">Phospholipid metabolism; CDP-diacylglycerol biosynthesis; CDP-diacylglycerol from sn-glycerol 3-phosphate: step 3/3.</text>
</comment>
<name>A0ABU3IC04_9ACTO</name>
<comment type="subcellular location">
    <subcellularLocation>
        <location evidence="2">Cell membrane</location>
        <topology evidence="2">Multi-pass membrane protein</topology>
    </subcellularLocation>
</comment>
<evidence type="ECO:0000256" key="5">
    <source>
        <dbReference type="ARBA" id="ARBA00010185"/>
    </source>
</evidence>
<comment type="caution">
    <text evidence="21">The sequence shown here is derived from an EMBL/GenBank/DDBJ whole genome shotgun (WGS) entry which is preliminary data.</text>
</comment>
<evidence type="ECO:0000313" key="22">
    <source>
        <dbReference type="Proteomes" id="UP001247542"/>
    </source>
</evidence>
<dbReference type="GO" id="GO:0004605">
    <property type="term" value="F:phosphatidate cytidylyltransferase activity"/>
    <property type="evidence" value="ECO:0007669"/>
    <property type="project" value="UniProtKB-EC"/>
</dbReference>
<evidence type="ECO:0000256" key="2">
    <source>
        <dbReference type="ARBA" id="ARBA00004651"/>
    </source>
</evidence>
<evidence type="ECO:0000256" key="16">
    <source>
        <dbReference type="ARBA" id="ARBA00023209"/>
    </source>
</evidence>
<keyword evidence="13 20" id="KW-1133">Transmembrane helix</keyword>
<organism evidence="21 22">
    <name type="scientific">Gleimia hominis</name>
    <dbReference type="NCBI Taxonomy" id="595468"/>
    <lineage>
        <taxon>Bacteria</taxon>
        <taxon>Bacillati</taxon>
        <taxon>Actinomycetota</taxon>
        <taxon>Actinomycetes</taxon>
        <taxon>Actinomycetales</taxon>
        <taxon>Actinomycetaceae</taxon>
        <taxon>Gleimia</taxon>
    </lineage>
</organism>
<reference evidence="21 22" key="1">
    <citation type="submission" date="2023-06" db="EMBL/GenBank/DDBJ databases">
        <title>Draft genome sequence of Gleimia hominis type strain CCUG 57540T.</title>
        <authorList>
            <person name="Salva-Serra F."/>
            <person name="Cardew S."/>
            <person name="Jensie Markopoulos S."/>
            <person name="Ohlen M."/>
            <person name="Inganas E."/>
            <person name="Svensson-Stadler L."/>
            <person name="Moore E.R.B."/>
        </authorList>
    </citation>
    <scope>NUCLEOTIDE SEQUENCE [LARGE SCALE GENOMIC DNA]</scope>
    <source>
        <strain evidence="21 22">CCUG 57540</strain>
    </source>
</reference>
<dbReference type="EC" id="2.7.7.41" evidence="6 18"/>
<evidence type="ECO:0000256" key="7">
    <source>
        <dbReference type="ARBA" id="ARBA00019373"/>
    </source>
</evidence>
<feature type="region of interest" description="Disordered" evidence="19">
    <location>
        <begin position="1"/>
        <end position="20"/>
    </location>
</feature>
<evidence type="ECO:0000256" key="14">
    <source>
        <dbReference type="ARBA" id="ARBA00023098"/>
    </source>
</evidence>
<feature type="transmembrane region" description="Helical" evidence="20">
    <location>
        <begin position="158"/>
        <end position="179"/>
    </location>
</feature>
<feature type="transmembrane region" description="Helical" evidence="20">
    <location>
        <begin position="200"/>
        <end position="218"/>
    </location>
</feature>
<keyword evidence="10 18" id="KW-0808">Transferase</keyword>
<evidence type="ECO:0000256" key="18">
    <source>
        <dbReference type="RuleBase" id="RU003938"/>
    </source>
</evidence>
<dbReference type="Proteomes" id="UP001247542">
    <property type="component" value="Unassembled WGS sequence"/>
</dbReference>
<dbReference type="EMBL" id="JASXSX010000003">
    <property type="protein sequence ID" value="MDT3767909.1"/>
    <property type="molecule type" value="Genomic_DNA"/>
</dbReference>
<dbReference type="RefSeq" id="WP_313274091.1">
    <property type="nucleotide sequence ID" value="NZ_JASXSX010000003.1"/>
</dbReference>